<sequence>MKKKIVKYKETIKRLGEHEEEVQARYQLAQELAEVEAAKASDLQDQVNYLQDTKSNLTASLNEAEAAVKQSSECEISLELSLSEKNSEIREHEEEVQARYQLAQELAEVEAAKASDLQDQVNYLQDTKSNLTASLNEAEAAVKQSSECEISLELSLSEKNSEISQLAHELKGC</sequence>
<protein>
    <submittedName>
        <fullName evidence="1">Uncharacterized protein</fullName>
    </submittedName>
</protein>
<dbReference type="Proteomes" id="UP000481153">
    <property type="component" value="Unassembled WGS sequence"/>
</dbReference>
<keyword evidence="2" id="KW-1185">Reference proteome</keyword>
<proteinExistence type="predicted"/>
<organism evidence="1 2">
    <name type="scientific">Aphanomyces euteiches</name>
    <dbReference type="NCBI Taxonomy" id="100861"/>
    <lineage>
        <taxon>Eukaryota</taxon>
        <taxon>Sar</taxon>
        <taxon>Stramenopiles</taxon>
        <taxon>Oomycota</taxon>
        <taxon>Saprolegniomycetes</taxon>
        <taxon>Saprolegniales</taxon>
        <taxon>Verrucalvaceae</taxon>
        <taxon>Aphanomyces</taxon>
    </lineage>
</organism>
<dbReference type="AlphaFoldDB" id="A0A6G0WRZ8"/>
<reference evidence="1 2" key="1">
    <citation type="submission" date="2019-07" db="EMBL/GenBank/DDBJ databases">
        <title>Genomics analysis of Aphanomyces spp. identifies a new class of oomycete effector associated with host adaptation.</title>
        <authorList>
            <person name="Gaulin E."/>
        </authorList>
    </citation>
    <scope>NUCLEOTIDE SEQUENCE [LARGE SCALE GENOMIC DNA]</scope>
    <source>
        <strain evidence="1 2">ATCC 201684</strain>
    </source>
</reference>
<evidence type="ECO:0000313" key="1">
    <source>
        <dbReference type="EMBL" id="KAF0730200.1"/>
    </source>
</evidence>
<gene>
    <name evidence="1" type="ORF">Ae201684_012205</name>
</gene>
<dbReference type="EMBL" id="VJMJ01000155">
    <property type="protein sequence ID" value="KAF0730200.1"/>
    <property type="molecule type" value="Genomic_DNA"/>
</dbReference>
<comment type="caution">
    <text evidence="1">The sequence shown here is derived from an EMBL/GenBank/DDBJ whole genome shotgun (WGS) entry which is preliminary data.</text>
</comment>
<accession>A0A6G0WRZ8</accession>
<evidence type="ECO:0000313" key="2">
    <source>
        <dbReference type="Proteomes" id="UP000481153"/>
    </source>
</evidence>
<name>A0A6G0WRZ8_9STRA</name>
<dbReference type="VEuPathDB" id="FungiDB:AeMF1_009413"/>